<keyword evidence="5" id="KW-0413">Isomerase</keyword>
<evidence type="ECO:0000259" key="10">
    <source>
        <dbReference type="PROSITE" id="PS51198"/>
    </source>
</evidence>
<dbReference type="GO" id="GO:0005524">
    <property type="term" value="F:ATP binding"/>
    <property type="evidence" value="ECO:0007669"/>
    <property type="project" value="UniProtKB-UniRule"/>
</dbReference>
<evidence type="ECO:0000256" key="9">
    <source>
        <dbReference type="PROSITE-ProRule" id="PRU00560"/>
    </source>
</evidence>
<comment type="catalytic activity">
    <reaction evidence="6">
        <text>Couples ATP hydrolysis with the unwinding of duplex DNA by translocating in the 3'-5' direction.</text>
        <dbReference type="EC" id="5.6.2.4"/>
    </reaction>
</comment>
<dbReference type="InterPro" id="IPR000212">
    <property type="entry name" value="DNA_helicase_UvrD/REP"/>
</dbReference>
<evidence type="ECO:0000256" key="1">
    <source>
        <dbReference type="ARBA" id="ARBA00022741"/>
    </source>
</evidence>
<keyword evidence="3 9" id="KW-0347">Helicase</keyword>
<reference evidence="12" key="2">
    <citation type="submission" date="2019-01" db="EMBL/GenBank/DDBJ databases">
        <title>Genome sequence of Desulfonema ishimotonii strain Tokyo 01.</title>
        <authorList>
            <person name="Fukui M."/>
        </authorList>
    </citation>
    <scope>NUCLEOTIDE SEQUENCE [LARGE SCALE GENOMIC DNA]</scope>
    <source>
        <strain evidence="12">Tokyo 01</strain>
    </source>
</reference>
<sequence length="652" mass="75701">MWKPVDGFDLEEAAMNAVISDKNTYVVAGPGAGKTELLAQRASYLLETNRCRYPRKILAISFKKDAAKNLAARVEKRCGKELGRRFVSLTYDAFAKGLLDRFYRALPKIYQLSCPTYDVIISNKDIISNQAEINSFRFLTLPLILMWAWIFLREVISAQCLSTFGGINSELEHRYGERCLVSSMAVQKLPLGTLNDDRLLWKAVFQVWQILLKESPRLTFQMISRLSEYLIRCNPLIRQCLILTYSHIFLDEFQDTTTIQYDLIKTCFHDSDCTFTAVGDYKQRIMLWAGADRDVFDKFETDFRAIKLQLIMNYRCAPKLIQIQSILTKKISGEIVNISSCDKWREEDGLCQIWNFDDYKQESDIVAKKIACWIKNENMKPQDICILVKQRPDKYSTQLIKSLGDFGIKSRNESLLQDLVAEELCKILLDIMTLIFFPKAGKEWIEVVDLLKRVRFIDFQDNEKIKLIEQELSNFLTPYKQDFLRISSSEEVEDVLANILNWIGQEELKNLFPQYKNNNYYKHLIKSIADHLWNNFTGDWMKTLEFIKGKDVIPIMTIHKSKGLEYDTVIFVGLEDSAFWNFKKQNEEDTCAFFVALSRAKRRVIFTFSKIRNTGRYGVLCCQDHSTIGSLYDMLEKAGVKNVTDFQNVSGR</sequence>
<dbReference type="GO" id="GO:0016887">
    <property type="term" value="F:ATP hydrolysis activity"/>
    <property type="evidence" value="ECO:0007669"/>
    <property type="project" value="RHEA"/>
</dbReference>
<dbReference type="EC" id="5.6.2.4" evidence="7"/>
<keyword evidence="1 9" id="KW-0547">Nucleotide-binding</keyword>
<evidence type="ECO:0000313" key="12">
    <source>
        <dbReference type="Proteomes" id="UP000288096"/>
    </source>
</evidence>
<protein>
    <recommendedName>
        <fullName evidence="7">DNA 3'-5' helicase</fullName>
        <ecNumber evidence="7">5.6.2.4</ecNumber>
    </recommendedName>
</protein>
<dbReference type="Pfam" id="PF13361">
    <property type="entry name" value="UvrD_C"/>
    <property type="match status" value="1"/>
</dbReference>
<dbReference type="GO" id="GO:0043138">
    <property type="term" value="F:3'-5' DNA helicase activity"/>
    <property type="evidence" value="ECO:0007669"/>
    <property type="project" value="UniProtKB-EC"/>
</dbReference>
<keyword evidence="12" id="KW-1185">Reference proteome</keyword>
<evidence type="ECO:0000313" key="11">
    <source>
        <dbReference type="EMBL" id="GBC61728.1"/>
    </source>
</evidence>
<dbReference type="PANTHER" id="PTHR11070:SF65">
    <property type="entry name" value="DNA 3'-5' HELICASE"/>
    <property type="match status" value="1"/>
</dbReference>
<dbReference type="AlphaFoldDB" id="A0A401FXL5"/>
<accession>A0A401FXL5</accession>
<gene>
    <name evidence="11" type="ORF">DENIS_2690</name>
</gene>
<dbReference type="PROSITE" id="PS51198">
    <property type="entry name" value="UVRD_HELICASE_ATP_BIND"/>
    <property type="match status" value="1"/>
</dbReference>
<keyword evidence="4 9" id="KW-0067">ATP-binding</keyword>
<proteinExistence type="predicted"/>
<evidence type="ECO:0000256" key="4">
    <source>
        <dbReference type="ARBA" id="ARBA00022840"/>
    </source>
</evidence>
<evidence type="ECO:0000256" key="6">
    <source>
        <dbReference type="ARBA" id="ARBA00034617"/>
    </source>
</evidence>
<dbReference type="Proteomes" id="UP000288096">
    <property type="component" value="Unassembled WGS sequence"/>
</dbReference>
<comment type="catalytic activity">
    <reaction evidence="8">
        <text>ATP + H2O = ADP + phosphate + H(+)</text>
        <dbReference type="Rhea" id="RHEA:13065"/>
        <dbReference type="ChEBI" id="CHEBI:15377"/>
        <dbReference type="ChEBI" id="CHEBI:15378"/>
        <dbReference type="ChEBI" id="CHEBI:30616"/>
        <dbReference type="ChEBI" id="CHEBI:43474"/>
        <dbReference type="ChEBI" id="CHEBI:456216"/>
        <dbReference type="EC" id="5.6.2.4"/>
    </reaction>
</comment>
<dbReference type="SUPFAM" id="SSF52540">
    <property type="entry name" value="P-loop containing nucleoside triphosphate hydrolases"/>
    <property type="match status" value="1"/>
</dbReference>
<dbReference type="Pfam" id="PF00580">
    <property type="entry name" value="UvrD-helicase"/>
    <property type="match status" value="1"/>
</dbReference>
<evidence type="ECO:0000256" key="8">
    <source>
        <dbReference type="ARBA" id="ARBA00048988"/>
    </source>
</evidence>
<dbReference type="OrthoDB" id="5461146at2"/>
<evidence type="ECO:0000256" key="7">
    <source>
        <dbReference type="ARBA" id="ARBA00034808"/>
    </source>
</evidence>
<keyword evidence="2 9" id="KW-0378">Hydrolase</keyword>
<dbReference type="Gene3D" id="3.40.50.300">
    <property type="entry name" value="P-loop containing nucleotide triphosphate hydrolases"/>
    <property type="match status" value="4"/>
</dbReference>
<evidence type="ECO:0000256" key="3">
    <source>
        <dbReference type="ARBA" id="ARBA00022806"/>
    </source>
</evidence>
<dbReference type="PANTHER" id="PTHR11070">
    <property type="entry name" value="UVRD / RECB / PCRA DNA HELICASE FAMILY MEMBER"/>
    <property type="match status" value="1"/>
</dbReference>
<organism evidence="11 12">
    <name type="scientific">Desulfonema ishimotonii</name>
    <dbReference type="NCBI Taxonomy" id="45657"/>
    <lineage>
        <taxon>Bacteria</taxon>
        <taxon>Pseudomonadati</taxon>
        <taxon>Thermodesulfobacteriota</taxon>
        <taxon>Desulfobacteria</taxon>
        <taxon>Desulfobacterales</taxon>
        <taxon>Desulfococcaceae</taxon>
        <taxon>Desulfonema</taxon>
    </lineage>
</organism>
<evidence type="ECO:0000256" key="2">
    <source>
        <dbReference type="ARBA" id="ARBA00022801"/>
    </source>
</evidence>
<dbReference type="EMBL" id="BEXT01000001">
    <property type="protein sequence ID" value="GBC61728.1"/>
    <property type="molecule type" value="Genomic_DNA"/>
</dbReference>
<dbReference type="InterPro" id="IPR027417">
    <property type="entry name" value="P-loop_NTPase"/>
</dbReference>
<comment type="caution">
    <text evidence="11">The sequence shown here is derived from an EMBL/GenBank/DDBJ whole genome shotgun (WGS) entry which is preliminary data.</text>
</comment>
<evidence type="ECO:0000256" key="5">
    <source>
        <dbReference type="ARBA" id="ARBA00023235"/>
    </source>
</evidence>
<feature type="domain" description="UvrD-like helicase ATP-binding" evidence="10">
    <location>
        <begin position="7"/>
        <end position="317"/>
    </location>
</feature>
<name>A0A401FXL5_9BACT</name>
<dbReference type="RefSeq" id="WP_124328981.1">
    <property type="nucleotide sequence ID" value="NZ_BEXT01000001.1"/>
</dbReference>
<reference evidence="12" key="1">
    <citation type="submission" date="2017-11" db="EMBL/GenBank/DDBJ databases">
        <authorList>
            <person name="Watanabe M."/>
            <person name="Kojima H."/>
        </authorList>
    </citation>
    <scope>NUCLEOTIDE SEQUENCE [LARGE SCALE GENOMIC DNA]</scope>
    <source>
        <strain evidence="12">Tokyo 01</strain>
    </source>
</reference>
<dbReference type="GO" id="GO:0003677">
    <property type="term" value="F:DNA binding"/>
    <property type="evidence" value="ECO:0007669"/>
    <property type="project" value="InterPro"/>
</dbReference>
<dbReference type="InterPro" id="IPR014017">
    <property type="entry name" value="DNA_helicase_UvrD-like_C"/>
</dbReference>
<feature type="binding site" evidence="9">
    <location>
        <begin position="28"/>
        <end position="35"/>
    </location>
    <ligand>
        <name>ATP</name>
        <dbReference type="ChEBI" id="CHEBI:30616"/>
    </ligand>
</feature>
<dbReference type="InterPro" id="IPR014016">
    <property type="entry name" value="UvrD-like_ATP-bd"/>
</dbReference>